<dbReference type="InterPro" id="IPR003779">
    <property type="entry name" value="CMD-like"/>
</dbReference>
<keyword evidence="3" id="KW-0575">Peroxidase</keyword>
<name>A0A094QAY5_9ZZZZ</name>
<keyword evidence="3" id="KW-0560">Oxidoreductase</keyword>
<evidence type="ECO:0000259" key="1">
    <source>
        <dbReference type="Pfam" id="PF02627"/>
    </source>
</evidence>
<dbReference type="SUPFAM" id="SSF69118">
    <property type="entry name" value="AhpD-like"/>
    <property type="match status" value="1"/>
</dbReference>
<dbReference type="NCBIfam" id="TIGR00778">
    <property type="entry name" value="ahpD_dom"/>
    <property type="match status" value="1"/>
</dbReference>
<feature type="domain" description="Carboxymuconolactone decarboxylase-like" evidence="1">
    <location>
        <begin position="28"/>
        <end position="104"/>
    </location>
</feature>
<dbReference type="AlphaFoldDB" id="A0A094QAY5"/>
<protein>
    <submittedName>
        <fullName evidence="3">Alkylhydroperoxidase</fullName>
    </submittedName>
    <submittedName>
        <fullName evidence="2">Unannotated protein</fullName>
    </submittedName>
</protein>
<dbReference type="PANTHER" id="PTHR33930:SF2">
    <property type="entry name" value="BLR3452 PROTEIN"/>
    <property type="match status" value="1"/>
</dbReference>
<dbReference type="EMBL" id="CAFBPC010000117">
    <property type="protein sequence ID" value="CAB5005689.1"/>
    <property type="molecule type" value="Genomic_DNA"/>
</dbReference>
<sequence>MTDHVHDHGRGVLAQLAPEGRELKALIPGVYEGFAQLHSAAFAEGAVDKKTKELLALAIAIAVRCDGCIASHARGAALNKATEAEVAETIGVAISMSGGPGTVYGPRALAAFREFATKPQ</sequence>
<evidence type="ECO:0000313" key="3">
    <source>
        <dbReference type="EMBL" id="KGA21405.1"/>
    </source>
</evidence>
<gene>
    <name evidence="3" type="ORF">GM51_2260</name>
    <name evidence="2" type="ORF">UFOPK4057_00603</name>
</gene>
<dbReference type="Pfam" id="PF02627">
    <property type="entry name" value="CMD"/>
    <property type="match status" value="1"/>
</dbReference>
<organism evidence="3">
    <name type="scientific">freshwater metagenome</name>
    <dbReference type="NCBI Taxonomy" id="449393"/>
    <lineage>
        <taxon>unclassified sequences</taxon>
        <taxon>metagenomes</taxon>
        <taxon>ecological metagenomes</taxon>
    </lineage>
</organism>
<dbReference type="GO" id="GO:0051920">
    <property type="term" value="F:peroxiredoxin activity"/>
    <property type="evidence" value="ECO:0007669"/>
    <property type="project" value="InterPro"/>
</dbReference>
<dbReference type="InterPro" id="IPR004675">
    <property type="entry name" value="AhpD_core"/>
</dbReference>
<proteinExistence type="predicted"/>
<evidence type="ECO:0000313" key="2">
    <source>
        <dbReference type="EMBL" id="CAB5005689.1"/>
    </source>
</evidence>
<dbReference type="EMBL" id="JNSL01000007">
    <property type="protein sequence ID" value="KGA21405.1"/>
    <property type="molecule type" value="Genomic_DNA"/>
</dbReference>
<reference evidence="2" key="2">
    <citation type="submission" date="2020-05" db="EMBL/GenBank/DDBJ databases">
        <authorList>
            <person name="Chiriac C."/>
            <person name="Salcher M."/>
            <person name="Ghai R."/>
            <person name="Kavagutti S V."/>
        </authorList>
    </citation>
    <scope>NUCLEOTIDE SEQUENCE</scope>
</reference>
<accession>A0A094QAY5</accession>
<reference evidence="3" key="1">
    <citation type="submission" date="2014-06" db="EMBL/GenBank/DDBJ databases">
        <title>Key roles for freshwater Actinobacteria revealed by deep metagenomic sequencing.</title>
        <authorList>
            <person name="Ghai R."/>
            <person name="Mizuno C.M."/>
            <person name="Picazo A."/>
            <person name="Camacho A."/>
            <person name="Rodriguez-Valera F."/>
        </authorList>
    </citation>
    <scope>NUCLEOTIDE SEQUENCE</scope>
</reference>
<dbReference type="PANTHER" id="PTHR33930">
    <property type="entry name" value="ALKYL HYDROPEROXIDE REDUCTASE AHPD"/>
    <property type="match status" value="1"/>
</dbReference>
<dbReference type="Gene3D" id="1.20.1290.10">
    <property type="entry name" value="AhpD-like"/>
    <property type="match status" value="1"/>
</dbReference>
<dbReference type="InterPro" id="IPR029032">
    <property type="entry name" value="AhpD-like"/>
</dbReference>